<dbReference type="InterPro" id="IPR037031">
    <property type="entry name" value="AstB_sf"/>
</dbReference>
<dbReference type="Proteomes" id="UP000315003">
    <property type="component" value="Chromosome"/>
</dbReference>
<dbReference type="SUPFAM" id="SSF55909">
    <property type="entry name" value="Pentein"/>
    <property type="match status" value="1"/>
</dbReference>
<keyword evidence="5" id="KW-1185">Reference proteome</keyword>
<name>A0A517SRW4_9BACT</name>
<keyword evidence="2 4" id="KW-0378">Hydrolase</keyword>
<dbReference type="PANTHER" id="PTHR30420:SF2">
    <property type="entry name" value="N-SUCCINYLARGININE DIHYDROLASE"/>
    <property type="match status" value="1"/>
</dbReference>
<accession>A0A517SRW4</accession>
<dbReference type="EC" id="3.5.3.23" evidence="3"/>
<protein>
    <recommendedName>
        <fullName evidence="3">N-succinylarginine dihydrolase</fullName>
        <ecNumber evidence="3">3.5.3.23</ecNumber>
    </recommendedName>
</protein>
<gene>
    <name evidence="4" type="primary">astB</name>
    <name evidence="4" type="ORF">SV7mr_13740</name>
</gene>
<dbReference type="EMBL" id="CP036272">
    <property type="protein sequence ID" value="QDT58872.1"/>
    <property type="molecule type" value="Genomic_DNA"/>
</dbReference>
<reference evidence="4 5" key="1">
    <citation type="submission" date="2019-02" db="EMBL/GenBank/DDBJ databases">
        <title>Deep-cultivation of Planctomycetes and their phenomic and genomic characterization uncovers novel biology.</title>
        <authorList>
            <person name="Wiegand S."/>
            <person name="Jogler M."/>
            <person name="Boedeker C."/>
            <person name="Pinto D."/>
            <person name="Vollmers J."/>
            <person name="Rivas-Marin E."/>
            <person name="Kohn T."/>
            <person name="Peeters S.H."/>
            <person name="Heuer A."/>
            <person name="Rast P."/>
            <person name="Oberbeckmann S."/>
            <person name="Bunk B."/>
            <person name="Jeske O."/>
            <person name="Meyerdierks A."/>
            <person name="Storesund J.E."/>
            <person name="Kallscheuer N."/>
            <person name="Luecker S."/>
            <person name="Lage O.M."/>
            <person name="Pohl T."/>
            <person name="Merkel B.J."/>
            <person name="Hornburger P."/>
            <person name="Mueller R.-W."/>
            <person name="Bruemmer F."/>
            <person name="Labrenz M."/>
            <person name="Spormann A.M."/>
            <person name="Op den Camp H."/>
            <person name="Overmann J."/>
            <person name="Amann R."/>
            <person name="Jetten M.S.M."/>
            <person name="Mascher T."/>
            <person name="Medema M.H."/>
            <person name="Devos D.P."/>
            <person name="Kaster A.-K."/>
            <person name="Ovreas L."/>
            <person name="Rohde M."/>
            <person name="Galperin M.Y."/>
            <person name="Jogler C."/>
        </authorList>
    </citation>
    <scope>NUCLEOTIDE SEQUENCE [LARGE SCALE GENOMIC DNA]</scope>
    <source>
        <strain evidence="4 5">SV_7m_r</strain>
    </source>
</reference>
<proteinExistence type="inferred from homology"/>
<evidence type="ECO:0000256" key="1">
    <source>
        <dbReference type="ARBA" id="ARBA00022503"/>
    </source>
</evidence>
<dbReference type="GO" id="GO:0006527">
    <property type="term" value="P:L-arginine catabolic process"/>
    <property type="evidence" value="ECO:0007669"/>
    <property type="project" value="UniProtKB-UniRule"/>
</dbReference>
<dbReference type="InterPro" id="IPR007079">
    <property type="entry name" value="SuccinylArg_d-Hdrlase_AstB"/>
</dbReference>
<dbReference type="NCBIfam" id="TIGR03241">
    <property type="entry name" value="arg_catab_astB"/>
    <property type="match status" value="1"/>
</dbReference>
<evidence type="ECO:0000313" key="4">
    <source>
        <dbReference type="EMBL" id="QDT58872.1"/>
    </source>
</evidence>
<sequence length="442" mass="48116">MTAVQEINFDGLIGPTHHYGGLSFGNLASHRHSKQVSHPKQAALQGLEKMRLLVRLGYQQGFLPPQARPDFNFLRTLGFSGSDDAVIQSAAKDAPHLLSVAYSASSMWAANAATVTVSAESGDGRVHFTPANLIANAHRHLEAKQTQRSLESIFCNSVHFQVHPPLPAQASFSDEGAANHTRLCCHNDQPGVSLFVHGETTAGSRFPARQTLSASQAIARRHGDRHPIMLRQNPRAIDGGAFHNDVVAVGNGPVLLFHESAYHADDRSAAFATLKQWLPNFQPIMVSEQQVSLEDAVQSYLFNSQLLAAPNGAMDHMSLVAPTDCQDSPAVTQFLDQLTTDPANPIQNVHFVDVRQSMSNGGGPACLRLRVPLTPAEQQAINRSFLLDETSIDELCHWVRRHYRDQLAIEDLAAPGLAGEVRDALEDLTDTIGCGPLYPFQT</sequence>
<dbReference type="HAMAP" id="MF_01172">
    <property type="entry name" value="AstB"/>
    <property type="match status" value="1"/>
</dbReference>
<evidence type="ECO:0000256" key="3">
    <source>
        <dbReference type="NCBIfam" id="TIGR03241"/>
    </source>
</evidence>
<dbReference type="Gene3D" id="3.75.10.20">
    <property type="entry name" value="Succinylarginine dihydrolase"/>
    <property type="match status" value="1"/>
</dbReference>
<dbReference type="AlphaFoldDB" id="A0A517SRW4"/>
<dbReference type="OrthoDB" id="248552at2"/>
<dbReference type="RefSeq" id="WP_145270353.1">
    <property type="nucleotide sequence ID" value="NZ_CP036272.1"/>
</dbReference>
<dbReference type="NCBIfam" id="NF009789">
    <property type="entry name" value="PRK13281.1"/>
    <property type="match status" value="1"/>
</dbReference>
<keyword evidence="1" id="KW-0056">Arginine metabolism</keyword>
<dbReference type="Pfam" id="PF04996">
    <property type="entry name" value="AstB"/>
    <property type="match status" value="1"/>
</dbReference>
<evidence type="ECO:0000256" key="2">
    <source>
        <dbReference type="ARBA" id="ARBA00022801"/>
    </source>
</evidence>
<organism evidence="4 5">
    <name type="scientific">Stieleria bergensis</name>
    <dbReference type="NCBI Taxonomy" id="2528025"/>
    <lineage>
        <taxon>Bacteria</taxon>
        <taxon>Pseudomonadati</taxon>
        <taxon>Planctomycetota</taxon>
        <taxon>Planctomycetia</taxon>
        <taxon>Pirellulales</taxon>
        <taxon>Pirellulaceae</taxon>
        <taxon>Stieleria</taxon>
    </lineage>
</organism>
<dbReference type="GO" id="GO:0009015">
    <property type="term" value="F:N-succinylarginine dihydrolase activity"/>
    <property type="evidence" value="ECO:0007669"/>
    <property type="project" value="UniProtKB-UniRule"/>
</dbReference>
<evidence type="ECO:0000313" key="5">
    <source>
        <dbReference type="Proteomes" id="UP000315003"/>
    </source>
</evidence>
<dbReference type="PANTHER" id="PTHR30420">
    <property type="entry name" value="N-SUCCINYLARGININE DIHYDROLASE"/>
    <property type="match status" value="1"/>
</dbReference>